<gene>
    <name evidence="3" type="ORF">B0T16DRAFT_243776</name>
</gene>
<evidence type="ECO:0000313" key="4">
    <source>
        <dbReference type="Proteomes" id="UP001174936"/>
    </source>
</evidence>
<dbReference type="EMBL" id="JAULSV010000007">
    <property type="protein sequence ID" value="KAK0639424.1"/>
    <property type="molecule type" value="Genomic_DNA"/>
</dbReference>
<feature type="transmembrane region" description="Helical" evidence="2">
    <location>
        <begin position="21"/>
        <end position="38"/>
    </location>
</feature>
<protein>
    <submittedName>
        <fullName evidence="3">Uncharacterized protein</fullName>
    </submittedName>
</protein>
<evidence type="ECO:0000313" key="3">
    <source>
        <dbReference type="EMBL" id="KAK0639424.1"/>
    </source>
</evidence>
<evidence type="ECO:0000256" key="2">
    <source>
        <dbReference type="SAM" id="Phobius"/>
    </source>
</evidence>
<evidence type="ECO:0000256" key="1">
    <source>
        <dbReference type="SAM" id="MobiDB-lite"/>
    </source>
</evidence>
<reference evidence="3" key="1">
    <citation type="submission" date="2023-06" db="EMBL/GenBank/DDBJ databases">
        <title>Genome-scale phylogeny and comparative genomics of the fungal order Sordariales.</title>
        <authorList>
            <consortium name="Lawrence Berkeley National Laboratory"/>
            <person name="Hensen N."/>
            <person name="Bonometti L."/>
            <person name="Westerberg I."/>
            <person name="Brannstrom I.O."/>
            <person name="Guillou S."/>
            <person name="Cros-Aarteil S."/>
            <person name="Calhoun S."/>
            <person name="Haridas S."/>
            <person name="Kuo A."/>
            <person name="Mondo S."/>
            <person name="Pangilinan J."/>
            <person name="Riley R."/>
            <person name="Labutti K."/>
            <person name="Andreopoulos B."/>
            <person name="Lipzen A."/>
            <person name="Chen C."/>
            <person name="Yanf M."/>
            <person name="Daum C."/>
            <person name="Ng V."/>
            <person name="Clum A."/>
            <person name="Steindorff A."/>
            <person name="Ohm R."/>
            <person name="Martin F."/>
            <person name="Silar P."/>
            <person name="Natvig D."/>
            <person name="Lalanne C."/>
            <person name="Gautier V."/>
            <person name="Ament-Velasquez S.L."/>
            <person name="Kruys A."/>
            <person name="Hutchinson M.I."/>
            <person name="Powell A.J."/>
            <person name="Barry K."/>
            <person name="Miller A.N."/>
            <person name="Grigoriev I.V."/>
            <person name="Debuchy R."/>
            <person name="Gladieux P."/>
            <person name="Thoren M.H."/>
            <person name="Johannesson H."/>
        </authorList>
    </citation>
    <scope>NUCLEOTIDE SEQUENCE</scope>
    <source>
        <strain evidence="3">SMH2532-1</strain>
    </source>
</reference>
<sequence>MEPARPRVSAARTIISRALHLIICSLSIVRVSILRTYMRMCCNPRSPAAPPSYPPARSKPNGVGTGGSRFPPSAASQPTKHQSLLPGRGRWPPSLGATVQPLFITRPLPTPSRAHTHTHLPKTIHSTSAEKRRRCHQSSHVPPCLVPPSDRCMKSMPRSPHLAYSAPKRDAIAWVLIFCAVNAQKSRDATNGC</sequence>
<keyword evidence="2" id="KW-1133">Transmembrane helix</keyword>
<keyword evidence="2" id="KW-0472">Membrane</keyword>
<accession>A0AA40CJJ0</accession>
<dbReference type="AlphaFoldDB" id="A0AA40CJJ0"/>
<dbReference type="Proteomes" id="UP001174936">
    <property type="component" value="Unassembled WGS sequence"/>
</dbReference>
<keyword evidence="2" id="KW-0812">Transmembrane</keyword>
<proteinExistence type="predicted"/>
<organism evidence="3 4">
    <name type="scientific">Cercophora newfieldiana</name>
    <dbReference type="NCBI Taxonomy" id="92897"/>
    <lineage>
        <taxon>Eukaryota</taxon>
        <taxon>Fungi</taxon>
        <taxon>Dikarya</taxon>
        <taxon>Ascomycota</taxon>
        <taxon>Pezizomycotina</taxon>
        <taxon>Sordariomycetes</taxon>
        <taxon>Sordariomycetidae</taxon>
        <taxon>Sordariales</taxon>
        <taxon>Lasiosphaeriaceae</taxon>
        <taxon>Cercophora</taxon>
    </lineage>
</organism>
<comment type="caution">
    <text evidence="3">The sequence shown here is derived from an EMBL/GenBank/DDBJ whole genome shotgun (WGS) entry which is preliminary data.</text>
</comment>
<feature type="region of interest" description="Disordered" evidence="1">
    <location>
        <begin position="106"/>
        <end position="141"/>
    </location>
</feature>
<name>A0AA40CJJ0_9PEZI</name>
<feature type="region of interest" description="Disordered" evidence="1">
    <location>
        <begin position="45"/>
        <end position="91"/>
    </location>
</feature>
<keyword evidence="4" id="KW-1185">Reference proteome</keyword>